<dbReference type="Gene3D" id="3.50.50.60">
    <property type="entry name" value="FAD/NAD(P)-binding domain"/>
    <property type="match status" value="1"/>
</dbReference>
<dbReference type="Gene3D" id="3.30.9.10">
    <property type="entry name" value="D-Amino Acid Oxidase, subunit A, domain 2"/>
    <property type="match status" value="1"/>
</dbReference>
<sequence>MRTPNVESTAMPPTYDIAVIGAGVIGCAIARRLTLDGARVIVLEKAPDILDGASKANSAILHTGFDAPEGSLEWRCVQEGYREYEAIRSQMNLPLDRCGALVLAWNEEQEARLPALIDQARANGVDDVAALSRAETLALEPNLAPSLRTAFRVPRESLIDPWSAPHAYLLQALLNGAELWRDCAVTGGAFDGQLWRLETARGVVGARYVINAAGLYGDRIDALLLGETAFSIRPRKGQFVVYDKAAARLARHILLPVPTDKTKGIVVCRTIWGNLLVGPTAEDQEDRSTADLDTPTLEMLKRKGAEILPALAGEEVTTIYAGLRPACEFKDYQIKAHEGRNMVTVGAIRSTGLSSSLGTAAHVARLVSGLGFAASPLSDPELPRMAMLAEAERRDWQCPGNGGMLCHCERVTLREAEAALTGPLAPNSFAGFKRRTRATMGRCQGFYCGQAVQDLLNRGTGA</sequence>
<dbReference type="PANTHER" id="PTHR42720">
    <property type="entry name" value="GLYCEROL-3-PHOSPHATE DEHYDROGENASE"/>
    <property type="match status" value="1"/>
</dbReference>
<evidence type="ECO:0000259" key="2">
    <source>
        <dbReference type="Pfam" id="PF01266"/>
    </source>
</evidence>
<dbReference type="InterPro" id="IPR036188">
    <property type="entry name" value="FAD/NAD-bd_sf"/>
</dbReference>
<dbReference type="SUPFAM" id="SSF51905">
    <property type="entry name" value="FAD/NAD(P)-binding domain"/>
    <property type="match status" value="1"/>
</dbReference>
<name>A0ABT7F3M4_9RHOB</name>
<evidence type="ECO:0000313" key="4">
    <source>
        <dbReference type="Proteomes" id="UP001243757"/>
    </source>
</evidence>
<dbReference type="SUPFAM" id="SSF54373">
    <property type="entry name" value="FAD-linked reductases, C-terminal domain"/>
    <property type="match status" value="1"/>
</dbReference>
<dbReference type="PANTHER" id="PTHR42720:SF1">
    <property type="entry name" value="GLYCEROL 3-PHOSPHATE OXIDASE"/>
    <property type="match status" value="1"/>
</dbReference>
<dbReference type="EMBL" id="JASNJD010000011">
    <property type="protein sequence ID" value="MDK3019085.1"/>
    <property type="molecule type" value="Genomic_DNA"/>
</dbReference>
<dbReference type="PROSITE" id="PS51257">
    <property type="entry name" value="PROKAR_LIPOPROTEIN"/>
    <property type="match status" value="1"/>
</dbReference>
<dbReference type="InterPro" id="IPR006076">
    <property type="entry name" value="FAD-dep_OxRdtase"/>
</dbReference>
<reference evidence="3 4" key="1">
    <citation type="submission" date="2023-05" db="EMBL/GenBank/DDBJ databases">
        <title>Pseudodonghicola sp. nov.</title>
        <authorList>
            <person name="Huang J."/>
        </authorList>
    </citation>
    <scope>NUCLEOTIDE SEQUENCE [LARGE SCALE GENOMIC DNA]</scope>
    <source>
        <strain evidence="3 4">IC7</strain>
    </source>
</reference>
<dbReference type="CDD" id="cd19946">
    <property type="entry name" value="GlpA-like_Fer2_BFD-like"/>
    <property type="match status" value="1"/>
</dbReference>
<dbReference type="Proteomes" id="UP001243757">
    <property type="component" value="Unassembled WGS sequence"/>
</dbReference>
<organism evidence="3 4">
    <name type="scientific">Pseudodonghicola flavimaris</name>
    <dbReference type="NCBI Taxonomy" id="3050036"/>
    <lineage>
        <taxon>Bacteria</taxon>
        <taxon>Pseudomonadati</taxon>
        <taxon>Pseudomonadota</taxon>
        <taxon>Alphaproteobacteria</taxon>
        <taxon>Rhodobacterales</taxon>
        <taxon>Paracoccaceae</taxon>
        <taxon>Pseudodonghicola</taxon>
    </lineage>
</organism>
<comment type="caution">
    <text evidence="3">The sequence shown here is derived from an EMBL/GenBank/DDBJ whole genome shotgun (WGS) entry which is preliminary data.</text>
</comment>
<dbReference type="InterPro" id="IPR041854">
    <property type="entry name" value="BFD-like_2Fe2S-bd_dom_sf"/>
</dbReference>
<keyword evidence="1" id="KW-0560">Oxidoreductase</keyword>
<dbReference type="Gene3D" id="1.10.10.1100">
    <property type="entry name" value="BFD-like [2Fe-2S]-binding domain"/>
    <property type="match status" value="1"/>
</dbReference>
<protein>
    <submittedName>
        <fullName evidence="3">NAD(P)/FAD-dependent oxidoreductase</fullName>
    </submittedName>
</protein>
<dbReference type="InterPro" id="IPR052745">
    <property type="entry name" value="G3P_Oxidase/Oxidoreductase"/>
</dbReference>
<accession>A0ABT7F3M4</accession>
<proteinExistence type="predicted"/>
<dbReference type="Pfam" id="PF01266">
    <property type="entry name" value="DAO"/>
    <property type="match status" value="1"/>
</dbReference>
<keyword evidence="4" id="KW-1185">Reference proteome</keyword>
<dbReference type="RefSeq" id="WP_284481885.1">
    <property type="nucleotide sequence ID" value="NZ_JASNJD010000011.1"/>
</dbReference>
<feature type="domain" description="FAD dependent oxidoreductase" evidence="2">
    <location>
        <begin position="16"/>
        <end position="366"/>
    </location>
</feature>
<gene>
    <name evidence="3" type="ORF">QO033_15485</name>
</gene>
<evidence type="ECO:0000256" key="1">
    <source>
        <dbReference type="ARBA" id="ARBA00023002"/>
    </source>
</evidence>
<evidence type="ECO:0000313" key="3">
    <source>
        <dbReference type="EMBL" id="MDK3019085.1"/>
    </source>
</evidence>